<name>A0A1B8GSH2_9PEZI</name>
<dbReference type="InterPro" id="IPR012479">
    <property type="entry name" value="SAP30BP"/>
</dbReference>
<dbReference type="STRING" id="342668.A0A1B8GSH2"/>
<dbReference type="EMBL" id="KV460215">
    <property type="protein sequence ID" value="OBT98779.1"/>
    <property type="molecule type" value="Genomic_DNA"/>
</dbReference>
<evidence type="ECO:0000313" key="2">
    <source>
        <dbReference type="EMBL" id="OBT98779.1"/>
    </source>
</evidence>
<dbReference type="OrthoDB" id="1714508at2759"/>
<evidence type="ECO:0000256" key="1">
    <source>
        <dbReference type="SAM" id="MobiDB-lite"/>
    </source>
</evidence>
<feature type="compositionally biased region" description="Basic and acidic residues" evidence="1">
    <location>
        <begin position="36"/>
        <end position="47"/>
    </location>
</feature>
<feature type="region of interest" description="Disordered" evidence="1">
    <location>
        <begin position="211"/>
        <end position="283"/>
    </location>
</feature>
<accession>A0A1B8GSH2</accession>
<feature type="compositionally biased region" description="Basic and acidic residues" evidence="1">
    <location>
        <begin position="215"/>
        <end position="224"/>
    </location>
</feature>
<organism evidence="2 3">
    <name type="scientific">Pseudogymnoascus verrucosus</name>
    <dbReference type="NCBI Taxonomy" id="342668"/>
    <lineage>
        <taxon>Eukaryota</taxon>
        <taxon>Fungi</taxon>
        <taxon>Dikarya</taxon>
        <taxon>Ascomycota</taxon>
        <taxon>Pezizomycotina</taxon>
        <taxon>Leotiomycetes</taxon>
        <taxon>Thelebolales</taxon>
        <taxon>Thelebolaceae</taxon>
        <taxon>Pseudogymnoascus</taxon>
    </lineage>
</organism>
<dbReference type="GO" id="GO:0006355">
    <property type="term" value="P:regulation of DNA-templated transcription"/>
    <property type="evidence" value="ECO:0007669"/>
    <property type="project" value="InterPro"/>
</dbReference>
<dbReference type="Proteomes" id="UP000091956">
    <property type="component" value="Unassembled WGS sequence"/>
</dbReference>
<dbReference type="RefSeq" id="XP_018132512.1">
    <property type="nucleotide sequence ID" value="XM_018272875.2"/>
</dbReference>
<reference evidence="2 3" key="1">
    <citation type="submission" date="2016-03" db="EMBL/GenBank/DDBJ databases">
        <title>Comparative genomics of Pseudogymnoascus destructans, the fungus causing white-nose syndrome of bats.</title>
        <authorList>
            <person name="Palmer J.M."/>
            <person name="Drees K.P."/>
            <person name="Foster J.T."/>
            <person name="Lindner D.L."/>
        </authorList>
    </citation>
    <scope>NUCLEOTIDE SEQUENCE [LARGE SCALE GENOMIC DNA]</scope>
    <source>
        <strain evidence="2 3">UAMH 10579</strain>
    </source>
</reference>
<feature type="compositionally biased region" description="Pro residues" evidence="1">
    <location>
        <begin position="116"/>
        <end position="134"/>
    </location>
</feature>
<reference evidence="3" key="2">
    <citation type="journal article" date="2018" name="Nat. Commun.">
        <title>Extreme sensitivity to ultraviolet light in the fungal pathogen causing white-nose syndrome of bats.</title>
        <authorList>
            <person name="Palmer J.M."/>
            <person name="Drees K.P."/>
            <person name="Foster J.T."/>
            <person name="Lindner D.L."/>
        </authorList>
    </citation>
    <scope>NUCLEOTIDE SEQUENCE [LARGE SCALE GENOMIC DNA]</scope>
    <source>
        <strain evidence="3">UAMH 10579</strain>
    </source>
</reference>
<feature type="region of interest" description="Disordered" evidence="1">
    <location>
        <begin position="28"/>
        <end position="136"/>
    </location>
</feature>
<gene>
    <name evidence="2" type="ORF">VE01_03381</name>
</gene>
<feature type="region of interest" description="Disordered" evidence="1">
    <location>
        <begin position="1"/>
        <end position="20"/>
    </location>
</feature>
<dbReference type="PANTHER" id="PTHR13464">
    <property type="entry name" value="TRANSCRIPTIONAL REGULATOR PROTEIN HCNGP"/>
    <property type="match status" value="1"/>
</dbReference>
<proteinExistence type="predicted"/>
<dbReference type="GeneID" id="28836767"/>
<sequence length="283" mass="30529">MSGLVAYESSDEEDEVEVPQVLAKEVKVAEIPSDSQIDHKHTGKDSTTKNQHAPQPEPLNAPTSPQIQPEAPIVGPALGPTAADSTASPLPEDTDDTTPRSPYSAGRALLRDLTMPPVPNFDIPPSPPGSPPPTTEKKFAHFLQLKKQGTHFNERLANSSALKNPSLMQKLMDFADVSEEDQYATTLPKDVWDPSGFPKWAYKDELAKSQQQVLKRKEEEKLGGPREFVPASGSGESSRSATPSAAPRGVPMSAAERVMAGLDRGKSNSPQVAGTKRKSRFES</sequence>
<dbReference type="PANTHER" id="PTHR13464:SF0">
    <property type="entry name" value="SAP30-BINDING PROTEIN"/>
    <property type="match status" value="1"/>
</dbReference>
<feature type="compositionally biased region" description="Low complexity" evidence="1">
    <location>
        <begin position="237"/>
        <end position="248"/>
    </location>
</feature>
<evidence type="ECO:0000313" key="3">
    <source>
        <dbReference type="Proteomes" id="UP000091956"/>
    </source>
</evidence>
<protein>
    <submittedName>
        <fullName evidence="2">Uncharacterized protein</fullName>
    </submittedName>
</protein>
<dbReference type="GO" id="GO:0005634">
    <property type="term" value="C:nucleus"/>
    <property type="evidence" value="ECO:0007669"/>
    <property type="project" value="TreeGrafter"/>
</dbReference>
<keyword evidence="3" id="KW-1185">Reference proteome</keyword>
<dbReference type="Pfam" id="PF07818">
    <property type="entry name" value="HCNGP"/>
    <property type="match status" value="1"/>
</dbReference>
<dbReference type="AlphaFoldDB" id="A0A1B8GSH2"/>